<organism evidence="1 2">
    <name type="scientific">Candidatus Magasanikbacteria bacterium CG10_big_fil_rev_8_21_14_0_10_40_10</name>
    <dbReference type="NCBI Taxonomy" id="1974648"/>
    <lineage>
        <taxon>Bacteria</taxon>
        <taxon>Candidatus Magasanikiibacteriota</taxon>
    </lineage>
</organism>
<dbReference type="EMBL" id="PFBX01000005">
    <property type="protein sequence ID" value="PIT87869.1"/>
    <property type="molecule type" value="Genomic_DNA"/>
</dbReference>
<dbReference type="AlphaFoldDB" id="A0A2M6W504"/>
<name>A0A2M6W504_9BACT</name>
<comment type="caution">
    <text evidence="1">The sequence shown here is derived from an EMBL/GenBank/DDBJ whole genome shotgun (WGS) entry which is preliminary data.</text>
</comment>
<protein>
    <submittedName>
        <fullName evidence="1">Uncharacterized protein</fullName>
    </submittedName>
</protein>
<accession>A0A2M6W504</accession>
<evidence type="ECO:0000313" key="1">
    <source>
        <dbReference type="EMBL" id="PIT87869.1"/>
    </source>
</evidence>
<proteinExistence type="predicted"/>
<reference evidence="2" key="1">
    <citation type="submission" date="2017-09" db="EMBL/GenBank/DDBJ databases">
        <title>Depth-based differentiation of microbial function through sediment-hosted aquifers and enrichment of novel symbionts in the deep terrestrial subsurface.</title>
        <authorList>
            <person name="Probst A.J."/>
            <person name="Ladd B."/>
            <person name="Jarett J.K."/>
            <person name="Geller-Mcgrath D.E."/>
            <person name="Sieber C.M.K."/>
            <person name="Emerson J.B."/>
            <person name="Anantharaman K."/>
            <person name="Thomas B.C."/>
            <person name="Malmstrom R."/>
            <person name="Stieglmeier M."/>
            <person name="Klingl A."/>
            <person name="Woyke T."/>
            <person name="Ryan C.M."/>
            <person name="Banfield J.F."/>
        </authorList>
    </citation>
    <scope>NUCLEOTIDE SEQUENCE [LARGE SCALE GENOMIC DNA]</scope>
</reference>
<gene>
    <name evidence="1" type="ORF">COU31_00870</name>
</gene>
<dbReference type="Proteomes" id="UP000231183">
    <property type="component" value="Unassembled WGS sequence"/>
</dbReference>
<evidence type="ECO:0000313" key="2">
    <source>
        <dbReference type="Proteomes" id="UP000231183"/>
    </source>
</evidence>
<sequence length="73" mass="8830">MEMCRSDFYFIKRKPTFLSGFIRLLKFMKLSDNSLLYLQEEDDVIDKINMYRNWSDVGKDFEQAIKKYDEGSK</sequence>